<reference evidence="4 5" key="1">
    <citation type="submission" date="2020-04" db="EMBL/GenBank/DDBJ databases">
        <title>Genome sequence of Streptomyces galbus strain I339.</title>
        <authorList>
            <person name="Silva E.A.N."/>
            <person name="Merces M."/>
            <person name="Castelo Branco A.P.O.T."/>
            <person name="Vasconcelos P.C."/>
            <person name="Costa N.P."/>
            <person name="Marinho G.C.S."/>
            <person name="Oliveira C.J.B."/>
            <person name="Araujo D."/>
            <person name="Rodrigues Junior V.S."/>
            <person name="Almeida R."/>
            <person name="Silva Filho U.R."/>
            <person name="Andrade A.S.A."/>
            <person name="Cibulski S.P."/>
        </authorList>
    </citation>
    <scope>NUCLEOTIDE SEQUENCE [LARGE SCALE GENOMIC DNA]</scope>
    <source>
        <strain evidence="4 5">I339</strain>
    </source>
</reference>
<dbReference type="Gene3D" id="3.40.50.720">
    <property type="entry name" value="NAD(P)-binding Rossmann-like Domain"/>
    <property type="match status" value="1"/>
</dbReference>
<gene>
    <name evidence="4" type="ORF">HF200_04010</name>
</gene>
<dbReference type="EMBL" id="JAAXMD010000018">
    <property type="protein sequence ID" value="NKQ23648.1"/>
    <property type="molecule type" value="Genomic_DNA"/>
</dbReference>
<keyword evidence="5" id="KW-1185">Reference proteome</keyword>
<dbReference type="PANTHER" id="PTHR43639:SF1">
    <property type="entry name" value="SHORT-CHAIN DEHYDROGENASE_REDUCTASE FAMILY PROTEIN"/>
    <property type="match status" value="1"/>
</dbReference>
<dbReference type="SUPFAM" id="SSF51735">
    <property type="entry name" value="NAD(P)-binding Rossmann-fold domains"/>
    <property type="match status" value="1"/>
</dbReference>
<evidence type="ECO:0000259" key="3">
    <source>
        <dbReference type="SMART" id="SM00822"/>
    </source>
</evidence>
<dbReference type="RefSeq" id="WP_168372349.1">
    <property type="nucleotide sequence ID" value="NZ_JAAXMD010000018.1"/>
</dbReference>
<feature type="domain" description="Ketoreductase" evidence="3">
    <location>
        <begin position="7"/>
        <end position="191"/>
    </location>
</feature>
<evidence type="ECO:0000313" key="4">
    <source>
        <dbReference type="EMBL" id="NKQ23648.1"/>
    </source>
</evidence>
<dbReference type="InterPro" id="IPR002347">
    <property type="entry name" value="SDR_fam"/>
</dbReference>
<dbReference type="InterPro" id="IPR057326">
    <property type="entry name" value="KR_dom"/>
</dbReference>
<evidence type="ECO:0000256" key="2">
    <source>
        <dbReference type="ARBA" id="ARBA00023002"/>
    </source>
</evidence>
<dbReference type="PRINTS" id="PR00081">
    <property type="entry name" value="GDHRDH"/>
</dbReference>
<dbReference type="InterPro" id="IPR036291">
    <property type="entry name" value="NAD(P)-bd_dom_sf"/>
</dbReference>
<organism evidence="4 5">
    <name type="scientific">Streptomyces galbus</name>
    <dbReference type="NCBI Taxonomy" id="33898"/>
    <lineage>
        <taxon>Bacteria</taxon>
        <taxon>Bacillati</taxon>
        <taxon>Actinomycetota</taxon>
        <taxon>Actinomycetes</taxon>
        <taxon>Kitasatosporales</taxon>
        <taxon>Streptomycetaceae</taxon>
        <taxon>Streptomyces</taxon>
    </lineage>
</organism>
<evidence type="ECO:0000256" key="1">
    <source>
        <dbReference type="ARBA" id="ARBA00006484"/>
    </source>
</evidence>
<dbReference type="PRINTS" id="PR00080">
    <property type="entry name" value="SDRFAMILY"/>
</dbReference>
<dbReference type="Proteomes" id="UP000744032">
    <property type="component" value="Unassembled WGS sequence"/>
</dbReference>
<comment type="caution">
    <text evidence="4">The sequence shown here is derived from an EMBL/GenBank/DDBJ whole genome shotgun (WGS) entry which is preliminary data.</text>
</comment>
<sequence length="255" mass="26683">MGSLTGRTALVTGASRGIGRATAQRLAADGAVVGVHFASDAAAAGEVVAGIRAHGGTAFAVGADLAEPEGPRLLWSAFEEKAAECTANPFVDILVNNAATSVRATLEETKQDDYERMFAVNVRAPFFLVQEALERLRDGSRIVNVSSAVTRTAYPEVIAYALTKGALNTLTLTLAQELGPRGITVNAVSPGTIDTDVNASWLRDAPDAQRLVAEQAALRRVGQPQDVADVIAFLASDRARWVTGQVIEASGGARL</sequence>
<accession>A0ABX1IH55</accession>
<dbReference type="SMART" id="SM00822">
    <property type="entry name" value="PKS_KR"/>
    <property type="match status" value="1"/>
</dbReference>
<proteinExistence type="inferred from homology"/>
<dbReference type="Pfam" id="PF13561">
    <property type="entry name" value="adh_short_C2"/>
    <property type="match status" value="1"/>
</dbReference>
<comment type="similarity">
    <text evidence="1">Belongs to the short-chain dehydrogenases/reductases (SDR) family.</text>
</comment>
<protein>
    <submittedName>
        <fullName evidence="4">SDR family oxidoreductase</fullName>
    </submittedName>
</protein>
<evidence type="ECO:0000313" key="5">
    <source>
        <dbReference type="Proteomes" id="UP000744032"/>
    </source>
</evidence>
<name>A0ABX1IH55_STRGB</name>
<dbReference type="PANTHER" id="PTHR43639">
    <property type="entry name" value="OXIDOREDUCTASE, SHORT-CHAIN DEHYDROGENASE/REDUCTASE FAMILY (AFU_ORTHOLOGUE AFUA_5G02870)"/>
    <property type="match status" value="1"/>
</dbReference>
<keyword evidence="2" id="KW-0560">Oxidoreductase</keyword>